<evidence type="ECO:0000313" key="1">
    <source>
        <dbReference type="EMBL" id="NEA21961.1"/>
    </source>
</evidence>
<sequence>MLWAHVVGRAEPARIEGFRGITAAEVLDADTRTIAGALSGGDPVVFIRLRSTGGQIPVTESTTFHSL</sequence>
<comment type="caution">
    <text evidence="1">The sequence shown here is derived from an EMBL/GenBank/DDBJ whole genome shotgun (WGS) entry which is preliminary data.</text>
</comment>
<proteinExistence type="predicted"/>
<name>A0A6L9Q951_9ACTN</name>
<dbReference type="EMBL" id="JAAGLI010000145">
    <property type="protein sequence ID" value="NEA21961.1"/>
    <property type="molecule type" value="Genomic_DNA"/>
</dbReference>
<evidence type="ECO:0000313" key="3">
    <source>
        <dbReference type="Proteomes" id="UP000475532"/>
    </source>
</evidence>
<organism evidence="1 3">
    <name type="scientific">Actinomadura bangladeshensis</name>
    <dbReference type="NCBI Taxonomy" id="453573"/>
    <lineage>
        <taxon>Bacteria</taxon>
        <taxon>Bacillati</taxon>
        <taxon>Actinomycetota</taxon>
        <taxon>Actinomycetes</taxon>
        <taxon>Streptosporangiales</taxon>
        <taxon>Thermomonosporaceae</taxon>
        <taxon>Actinomadura</taxon>
    </lineage>
</organism>
<dbReference type="Proteomes" id="UP000475532">
    <property type="component" value="Unassembled WGS sequence"/>
</dbReference>
<dbReference type="EMBL" id="JAAGLI010000452">
    <property type="protein sequence ID" value="NEA24344.1"/>
    <property type="molecule type" value="Genomic_DNA"/>
</dbReference>
<reference evidence="1 3" key="1">
    <citation type="submission" date="2020-01" db="EMBL/GenBank/DDBJ databases">
        <title>Insect and environment-associated Actinomycetes.</title>
        <authorList>
            <person name="Currrie C."/>
            <person name="Chevrette M."/>
            <person name="Carlson C."/>
            <person name="Stubbendieck R."/>
            <person name="Wendt-Pienkowski E."/>
        </authorList>
    </citation>
    <scope>NUCLEOTIDE SEQUENCE [LARGE SCALE GENOMIC DNA]</scope>
    <source>
        <strain evidence="1 3">SID10258</strain>
    </source>
</reference>
<dbReference type="RefSeq" id="WP_163053556.1">
    <property type="nucleotide sequence ID" value="NZ_JAAGLI010000145.1"/>
</dbReference>
<gene>
    <name evidence="1" type="ORF">G3I70_05540</name>
    <name evidence="2" type="ORF">G3I70_17870</name>
</gene>
<dbReference type="AlphaFoldDB" id="A0A6L9Q951"/>
<protein>
    <submittedName>
        <fullName evidence="1">Uncharacterized protein</fullName>
    </submittedName>
</protein>
<accession>A0A6L9Q951</accession>
<evidence type="ECO:0000313" key="2">
    <source>
        <dbReference type="EMBL" id="NEA24344.1"/>
    </source>
</evidence>